<dbReference type="EMBL" id="FOSR01000006">
    <property type="protein sequence ID" value="SFK76332.1"/>
    <property type="molecule type" value="Genomic_DNA"/>
</dbReference>
<evidence type="ECO:0000313" key="11">
    <source>
        <dbReference type="Proteomes" id="UP000198725"/>
    </source>
</evidence>
<dbReference type="Proteomes" id="UP000198725">
    <property type="component" value="Unassembled WGS sequence"/>
</dbReference>
<dbReference type="InterPro" id="IPR032692">
    <property type="entry name" value="YccS_N"/>
</dbReference>
<feature type="domain" description="Integral membrane bound transporter" evidence="9">
    <location>
        <begin position="382"/>
        <end position="505"/>
    </location>
</feature>
<feature type="transmembrane region" description="Helical" evidence="7">
    <location>
        <begin position="148"/>
        <end position="170"/>
    </location>
</feature>
<evidence type="ECO:0000256" key="6">
    <source>
        <dbReference type="ARBA" id="ARBA00043993"/>
    </source>
</evidence>
<name>A0A1I4C5G2_9GAMM</name>
<keyword evidence="5 7" id="KW-0472">Membrane</keyword>
<evidence type="ECO:0000259" key="8">
    <source>
        <dbReference type="Pfam" id="PF12805"/>
    </source>
</evidence>
<feature type="transmembrane region" description="Helical" evidence="7">
    <location>
        <begin position="409"/>
        <end position="435"/>
    </location>
</feature>
<reference evidence="11" key="1">
    <citation type="submission" date="2016-10" db="EMBL/GenBank/DDBJ databases">
        <authorList>
            <person name="Varghese N."/>
            <person name="Submissions S."/>
        </authorList>
    </citation>
    <scope>NUCLEOTIDE SEQUENCE [LARGE SCALE GENOMIC DNA]</scope>
    <source>
        <strain evidence="11">MO64</strain>
    </source>
</reference>
<evidence type="ECO:0000256" key="2">
    <source>
        <dbReference type="ARBA" id="ARBA00022475"/>
    </source>
</evidence>
<feature type="transmembrane region" description="Helical" evidence="7">
    <location>
        <begin position="78"/>
        <end position="96"/>
    </location>
</feature>
<feature type="transmembrane region" description="Helical" evidence="7">
    <location>
        <begin position="493"/>
        <end position="513"/>
    </location>
</feature>
<dbReference type="Pfam" id="PF13515">
    <property type="entry name" value="FUSC_2"/>
    <property type="match status" value="1"/>
</dbReference>
<dbReference type="PANTHER" id="PTHR30509:SF8">
    <property type="entry name" value="INNER MEMBRANE PROTEIN YCCS"/>
    <property type="match status" value="1"/>
</dbReference>
<keyword evidence="2" id="KW-1003">Cell membrane</keyword>
<dbReference type="Pfam" id="PF12805">
    <property type="entry name" value="FUSC-like"/>
    <property type="match status" value="1"/>
</dbReference>
<organism evidence="10 11">
    <name type="scientific">Rhodanobacter glycinis</name>
    <dbReference type="NCBI Taxonomy" id="582702"/>
    <lineage>
        <taxon>Bacteria</taxon>
        <taxon>Pseudomonadati</taxon>
        <taxon>Pseudomonadota</taxon>
        <taxon>Gammaproteobacteria</taxon>
        <taxon>Lysobacterales</taxon>
        <taxon>Rhodanobacteraceae</taxon>
        <taxon>Rhodanobacter</taxon>
    </lineage>
</organism>
<feature type="transmembrane region" description="Helical" evidence="7">
    <location>
        <begin position="34"/>
        <end position="57"/>
    </location>
</feature>
<comment type="subcellular location">
    <subcellularLocation>
        <location evidence="1">Cell membrane</location>
        <topology evidence="1">Multi-pass membrane protein</topology>
    </subcellularLocation>
</comment>
<sequence>MPPSSYSFRNHLVESLTRIKRPDVPLRVAIRNTAAVVLPLGIGMATGHTAIGLGIGAGALDTMFSDQPGPYRQRIARLLLASLAAGLASLCGFLIGDQLLPMLLATLATGFLGGLLVVFGTDIARVGMTSMILLVITAAEPIPSPVEAIAASALIFAGGLLLALFSVAAWPLQRYWPERNALAEVYRGLAALARQASHDDADAPALTDAMTTLQQTLLGRHRAHGRAMEAFGVLLELAERIRLELVAMSEAHAAPGANALLRADVARVLQGVAEALDAGESPSRAMHALQTLQASQEALLGDETTHRSMAAHFHALSGQLAAAVRNANWAGSRGEERAAAAETRLPRALRGSATWATLRANFTMRSVAFRHALRCAACLSLTLLVSRLWQLPHGYWLPMTAAIVLRPDFAATFNFGLLRVVGTVLGLLLTTVLLYVTPDAPWAHLTLMGLLCVAFRYLASAHYGIAVATLTGTVVILLSFEGVGSGAAVMDRVINTVLGSGMALLAYVVWPTWERSRARAALSAMLSAYADYLAALALPGQRDVHRETRTAARTARTNAQASLERMRVEPATPPALFDLASALFANGNRLARTAMSFEALLDERDTLPEHEATCRFIGSAADATHAIADALRERRAPDALPDLRTMQRELALRLAASDAHGNADLLARISDRLADNVNTLAHVTGRSPQLTALDDRHSPAGHVA</sequence>
<protein>
    <submittedName>
        <fullName evidence="10">Uncharacterized membrane protein YccC</fullName>
    </submittedName>
</protein>
<proteinExistence type="inferred from homology"/>
<feature type="domain" description="Integral membrane protein YccS N-terminal" evidence="8">
    <location>
        <begin position="87"/>
        <end position="191"/>
    </location>
</feature>
<feature type="transmembrane region" description="Helical" evidence="7">
    <location>
        <begin position="102"/>
        <end position="119"/>
    </location>
</feature>
<dbReference type="InterPro" id="IPR049453">
    <property type="entry name" value="Memb_transporter_dom"/>
</dbReference>
<keyword evidence="3 7" id="KW-0812">Transmembrane</keyword>
<evidence type="ECO:0000256" key="5">
    <source>
        <dbReference type="ARBA" id="ARBA00023136"/>
    </source>
</evidence>
<dbReference type="PANTHER" id="PTHR30509">
    <property type="entry name" value="P-HYDROXYBENZOIC ACID EFFLUX PUMP SUBUNIT-RELATED"/>
    <property type="match status" value="1"/>
</dbReference>
<evidence type="ECO:0000256" key="4">
    <source>
        <dbReference type="ARBA" id="ARBA00022989"/>
    </source>
</evidence>
<evidence type="ECO:0000313" key="10">
    <source>
        <dbReference type="EMBL" id="SFK76332.1"/>
    </source>
</evidence>
<dbReference type="AlphaFoldDB" id="A0A1I4C5G2"/>
<dbReference type="RefSeq" id="WP_092703362.1">
    <property type="nucleotide sequence ID" value="NZ_FOSR01000006.1"/>
</dbReference>
<evidence type="ECO:0000256" key="3">
    <source>
        <dbReference type="ARBA" id="ARBA00022692"/>
    </source>
</evidence>
<accession>A0A1I4C5G2</accession>
<evidence type="ECO:0000259" key="9">
    <source>
        <dbReference type="Pfam" id="PF13515"/>
    </source>
</evidence>
<comment type="similarity">
    <text evidence="6">Belongs to the YccS/YhfK family.</text>
</comment>
<evidence type="ECO:0000256" key="1">
    <source>
        <dbReference type="ARBA" id="ARBA00004651"/>
    </source>
</evidence>
<evidence type="ECO:0000256" key="7">
    <source>
        <dbReference type="SAM" id="Phobius"/>
    </source>
</evidence>
<keyword evidence="4 7" id="KW-1133">Transmembrane helix</keyword>
<keyword evidence="11" id="KW-1185">Reference proteome</keyword>
<dbReference type="GO" id="GO:0005886">
    <property type="term" value="C:plasma membrane"/>
    <property type="evidence" value="ECO:0007669"/>
    <property type="project" value="UniProtKB-SubCell"/>
</dbReference>
<feature type="transmembrane region" description="Helical" evidence="7">
    <location>
        <begin position="465"/>
        <end position="484"/>
    </location>
</feature>
<gene>
    <name evidence="10" type="ORF">SAMN05192579_106119</name>
</gene>